<dbReference type="Gene3D" id="2.60.40.10">
    <property type="entry name" value="Immunoglobulins"/>
    <property type="match status" value="1"/>
</dbReference>
<evidence type="ECO:0000256" key="8">
    <source>
        <dbReference type="ARBA" id="ARBA00041601"/>
    </source>
</evidence>
<reference evidence="12 13" key="1">
    <citation type="submission" date="2019-06" db="EMBL/GenBank/DDBJ databases">
        <title>Sequencing the genomes of 1000 actinobacteria strains.</title>
        <authorList>
            <person name="Klenk H.-P."/>
        </authorList>
    </citation>
    <scope>NUCLEOTIDE SEQUENCE [LARGE SCALE GENOMIC DNA]</scope>
    <source>
        <strain evidence="12 13">DSM 102200</strain>
    </source>
</reference>
<dbReference type="SMART" id="SM00758">
    <property type="entry name" value="PA14"/>
    <property type="match status" value="1"/>
</dbReference>
<sequence length="829" mass="86353">MRGPAFGALAVAVALVSLAGQVHAVAAPARPWMDTAQSPRTRAERLLAQMTLDEKITMVHGDGFAFNTGYAGHVPANTRLGIPGLYLSDGPNGVGNGSTGVTAFPAAVNGAATWDTGLMRRYGTAYGEEQSAKGHNIALAPTINILRTPKWGRAAETFGEDPYLTGRIAAAETAGTQSRHVIATPKHYAANNQELFRSGIDVRVSERALREIYLPGFEAAVREGGAGAVMCSYPRVNGTYACENPSTLGTLKTDLGFDGLVMSDWGATHSTVGSANAGLDLEMPGGTLLGPEYYGTALKAAVLAGQVTMATLDDKVRRILTSMFRIGLFDHPPTGGRDTTAGTQAHRDLARDLAAQGTVLLKNERGVLPLNVRSLAVIGDDAGQNAQIGMGGSAAVTPTGAVSTPIGGITARAGSKVKVTYARGTLGTKPLPVLSGGTLGSGFTASYYSGPDLSGPATITRTEPSVDLTAAPAGLPASWSARWTATFTPPATGAYRFSLDGAGDASLYVGGHKVATNHQEFSGVSHAVVDLTAGQAVPISVEYASAAALTGPALHLGWAAPDPGLTGDAVAAARRSDAAVVFVNDVTSEGSDRTTLALPGDQDRLIQAVAAANPHTIVVLNTSGPVLMPWAGRVAGVLEAWYPGQEDGNAIASVLFGDVDPAGKLPMTFPADERQGPAKTPAEYPGDGVTVHYDEGVLVGYRWYDAKGEKPMFPFGHGLSYTTFRYGGLKVSRDTVRVRVTNIGRRDGTEVVQLYLGLPASAGEPPDQLKGFQKVRLSPGRTATVTFRLTSRSLSTWDGAWRVRPGTYKVAVGSSSRDIRATGRFTVAR</sequence>
<dbReference type="PROSITE" id="PS51820">
    <property type="entry name" value="PA14"/>
    <property type="match status" value="1"/>
</dbReference>
<keyword evidence="3" id="KW-0964">Secreted</keyword>
<dbReference type="Pfam" id="PF00933">
    <property type="entry name" value="Glyco_hydro_3"/>
    <property type="match status" value="1"/>
</dbReference>
<evidence type="ECO:0000256" key="9">
    <source>
        <dbReference type="ARBA" id="ARBA00041808"/>
    </source>
</evidence>
<dbReference type="PANTHER" id="PTHR42715">
    <property type="entry name" value="BETA-GLUCOSIDASE"/>
    <property type="match status" value="1"/>
</dbReference>
<evidence type="ECO:0000256" key="6">
    <source>
        <dbReference type="ARBA" id="ARBA00039579"/>
    </source>
</evidence>
<dbReference type="InterPro" id="IPR036962">
    <property type="entry name" value="Glyco_hydro_3_N_sf"/>
</dbReference>
<dbReference type="AlphaFoldDB" id="A0A543BZR8"/>
<keyword evidence="5" id="KW-0378">Hydrolase</keyword>
<evidence type="ECO:0000259" key="11">
    <source>
        <dbReference type="PROSITE" id="PS51820"/>
    </source>
</evidence>
<dbReference type="OrthoDB" id="3187421at2"/>
<evidence type="ECO:0000313" key="13">
    <source>
        <dbReference type="Proteomes" id="UP000316096"/>
    </source>
</evidence>
<feature type="domain" description="PA14" evidence="11">
    <location>
        <begin position="438"/>
        <end position="572"/>
    </location>
</feature>
<dbReference type="InterPro" id="IPR026891">
    <property type="entry name" value="Fn3-like"/>
</dbReference>
<dbReference type="GO" id="GO:0005576">
    <property type="term" value="C:extracellular region"/>
    <property type="evidence" value="ECO:0007669"/>
    <property type="project" value="UniProtKB-SubCell"/>
</dbReference>
<dbReference type="PRINTS" id="PR00133">
    <property type="entry name" value="GLHYDRLASE3"/>
</dbReference>
<keyword evidence="13" id="KW-1185">Reference proteome</keyword>
<keyword evidence="4 10" id="KW-0732">Signal</keyword>
<comment type="subcellular location">
    <subcellularLocation>
        <location evidence="1">Secreted</location>
    </subcellularLocation>
</comment>
<dbReference type="InterPro" id="IPR036881">
    <property type="entry name" value="Glyco_hydro_3_C_sf"/>
</dbReference>
<dbReference type="Gene3D" id="2.60.120.380">
    <property type="match status" value="1"/>
</dbReference>
<evidence type="ECO:0000256" key="3">
    <source>
        <dbReference type="ARBA" id="ARBA00022525"/>
    </source>
</evidence>
<dbReference type="InterPro" id="IPR037524">
    <property type="entry name" value="PA14/GLEYA"/>
</dbReference>
<evidence type="ECO:0000256" key="7">
    <source>
        <dbReference type="ARBA" id="ARBA00041276"/>
    </source>
</evidence>
<accession>A0A543BZR8</accession>
<evidence type="ECO:0000256" key="4">
    <source>
        <dbReference type="ARBA" id="ARBA00022729"/>
    </source>
</evidence>
<feature type="signal peptide" evidence="10">
    <location>
        <begin position="1"/>
        <end position="24"/>
    </location>
</feature>
<dbReference type="InterPro" id="IPR013783">
    <property type="entry name" value="Ig-like_fold"/>
</dbReference>
<dbReference type="InterPro" id="IPR011658">
    <property type="entry name" value="PA14_dom"/>
</dbReference>
<evidence type="ECO:0000256" key="10">
    <source>
        <dbReference type="SAM" id="SignalP"/>
    </source>
</evidence>
<feature type="chain" id="PRO_5039430551" description="Probable beta-glucosidase G" evidence="10">
    <location>
        <begin position="25"/>
        <end position="829"/>
    </location>
</feature>
<comment type="caution">
    <text evidence="12">The sequence shown here is derived from an EMBL/GenBank/DDBJ whole genome shotgun (WGS) entry which is preliminary data.</text>
</comment>
<dbReference type="SUPFAM" id="SSF56988">
    <property type="entry name" value="Anthrax protective antigen"/>
    <property type="match status" value="1"/>
</dbReference>
<dbReference type="GO" id="GO:0008422">
    <property type="term" value="F:beta-glucosidase activity"/>
    <property type="evidence" value="ECO:0007669"/>
    <property type="project" value="TreeGrafter"/>
</dbReference>
<evidence type="ECO:0000313" key="12">
    <source>
        <dbReference type="EMBL" id="TQL90308.1"/>
    </source>
</evidence>
<evidence type="ECO:0000256" key="1">
    <source>
        <dbReference type="ARBA" id="ARBA00004613"/>
    </source>
</evidence>
<dbReference type="Gene3D" id="3.40.50.1700">
    <property type="entry name" value="Glycoside hydrolase family 3 C-terminal domain"/>
    <property type="match status" value="1"/>
</dbReference>
<dbReference type="Pfam" id="PF14310">
    <property type="entry name" value="Fn3-like"/>
    <property type="match status" value="1"/>
</dbReference>
<gene>
    <name evidence="12" type="ORF">FB559_7610</name>
</gene>
<dbReference type="EMBL" id="VFOZ01000002">
    <property type="protein sequence ID" value="TQL90308.1"/>
    <property type="molecule type" value="Genomic_DNA"/>
</dbReference>
<dbReference type="PANTHER" id="PTHR42715:SF12">
    <property type="entry name" value="BETA-GLUCOSIDASE G-RELATED"/>
    <property type="match status" value="1"/>
</dbReference>
<evidence type="ECO:0000256" key="2">
    <source>
        <dbReference type="ARBA" id="ARBA00005336"/>
    </source>
</evidence>
<evidence type="ECO:0000256" key="5">
    <source>
        <dbReference type="ARBA" id="ARBA00022801"/>
    </source>
</evidence>
<proteinExistence type="inferred from homology"/>
<dbReference type="InterPro" id="IPR050288">
    <property type="entry name" value="Cellulose_deg_GH3"/>
</dbReference>
<protein>
    <recommendedName>
        <fullName evidence="6">Probable beta-glucosidase G</fullName>
    </recommendedName>
    <alternativeName>
        <fullName evidence="7">Beta-D-glucoside glucohydrolase G</fullName>
    </alternativeName>
    <alternativeName>
        <fullName evidence="8">Cellobiase G</fullName>
    </alternativeName>
    <alternativeName>
        <fullName evidence="9">Gentiobiase G</fullName>
    </alternativeName>
</protein>
<dbReference type="Pfam" id="PF07691">
    <property type="entry name" value="PA14"/>
    <property type="match status" value="1"/>
</dbReference>
<dbReference type="SMART" id="SM01217">
    <property type="entry name" value="Fn3_like"/>
    <property type="match status" value="1"/>
</dbReference>
<comment type="similarity">
    <text evidence="2">Belongs to the glycosyl hydrolase 3 family.</text>
</comment>
<dbReference type="SUPFAM" id="SSF51445">
    <property type="entry name" value="(Trans)glycosidases"/>
    <property type="match status" value="1"/>
</dbReference>
<dbReference type="Proteomes" id="UP000316096">
    <property type="component" value="Unassembled WGS sequence"/>
</dbReference>
<dbReference type="RefSeq" id="WP_141962356.1">
    <property type="nucleotide sequence ID" value="NZ_VFOZ01000002.1"/>
</dbReference>
<organism evidence="12 13">
    <name type="scientific">Actinoallomurus bryophytorum</name>
    <dbReference type="NCBI Taxonomy" id="1490222"/>
    <lineage>
        <taxon>Bacteria</taxon>
        <taxon>Bacillati</taxon>
        <taxon>Actinomycetota</taxon>
        <taxon>Actinomycetes</taxon>
        <taxon>Streptosporangiales</taxon>
        <taxon>Thermomonosporaceae</taxon>
        <taxon>Actinoallomurus</taxon>
    </lineage>
</organism>
<name>A0A543BZR8_9ACTN</name>
<dbReference type="Pfam" id="PF01915">
    <property type="entry name" value="Glyco_hydro_3_C"/>
    <property type="match status" value="1"/>
</dbReference>
<dbReference type="InterPro" id="IPR017853">
    <property type="entry name" value="GH"/>
</dbReference>
<dbReference type="GO" id="GO:0009251">
    <property type="term" value="P:glucan catabolic process"/>
    <property type="evidence" value="ECO:0007669"/>
    <property type="project" value="TreeGrafter"/>
</dbReference>
<dbReference type="InterPro" id="IPR001764">
    <property type="entry name" value="Glyco_hydro_3_N"/>
</dbReference>
<dbReference type="SUPFAM" id="SSF52279">
    <property type="entry name" value="Beta-D-glucan exohydrolase, C-terminal domain"/>
    <property type="match status" value="1"/>
</dbReference>
<dbReference type="InterPro" id="IPR002772">
    <property type="entry name" value="Glyco_hydro_3_C"/>
</dbReference>
<dbReference type="Gene3D" id="3.20.20.300">
    <property type="entry name" value="Glycoside hydrolase, family 3, N-terminal domain"/>
    <property type="match status" value="1"/>
</dbReference>